<dbReference type="RefSeq" id="WP_091024272.1">
    <property type="nucleotide sequence ID" value="NZ_BKAE01000011.1"/>
</dbReference>
<evidence type="ECO:0000256" key="1">
    <source>
        <dbReference type="SAM" id="Phobius"/>
    </source>
</evidence>
<proteinExistence type="predicted"/>
<keyword evidence="3" id="KW-1185">Reference proteome</keyword>
<dbReference type="STRING" id="1005944.SAMN05192576_2027"/>
<dbReference type="Proteomes" id="UP000199004">
    <property type="component" value="Unassembled WGS sequence"/>
</dbReference>
<feature type="transmembrane region" description="Helical" evidence="1">
    <location>
        <begin position="82"/>
        <end position="100"/>
    </location>
</feature>
<reference evidence="2 3" key="1">
    <citation type="submission" date="2016-10" db="EMBL/GenBank/DDBJ databases">
        <authorList>
            <person name="de Groot N.N."/>
        </authorList>
    </citation>
    <scope>NUCLEOTIDE SEQUENCE [LARGE SCALE GENOMIC DNA]</scope>
    <source>
        <strain evidence="2 3">CGMCC 1.11147</strain>
    </source>
</reference>
<dbReference type="EMBL" id="FNIC01000002">
    <property type="protein sequence ID" value="SDN32426.1"/>
    <property type="molecule type" value="Genomic_DNA"/>
</dbReference>
<accession>A0A1H0AHZ7</accession>
<protein>
    <submittedName>
        <fullName evidence="2">Uncharacterized protein</fullName>
    </submittedName>
</protein>
<evidence type="ECO:0000313" key="3">
    <source>
        <dbReference type="Proteomes" id="UP000199004"/>
    </source>
</evidence>
<keyword evidence="1" id="KW-1133">Transmembrane helix</keyword>
<dbReference type="InterPro" id="IPR046095">
    <property type="entry name" value="DUF6113"/>
</dbReference>
<dbReference type="OrthoDB" id="3791016at2"/>
<sequence>MKPVVAVGLLLGGAVVGLAAVALHTIWWGLLLGALATAATVYALPAGWWLRASFGVGWAALVGYLSVPRPEGDYVISADTNGYLLLGLAVAVLVVSLATLPRPTSRRADTGNGPSAS</sequence>
<organism evidence="2 3">
    <name type="scientific">Nocardioides szechwanensis</name>
    <dbReference type="NCBI Taxonomy" id="1005944"/>
    <lineage>
        <taxon>Bacteria</taxon>
        <taxon>Bacillati</taxon>
        <taxon>Actinomycetota</taxon>
        <taxon>Actinomycetes</taxon>
        <taxon>Propionibacteriales</taxon>
        <taxon>Nocardioidaceae</taxon>
        <taxon>Nocardioides</taxon>
    </lineage>
</organism>
<gene>
    <name evidence="2" type="ORF">SAMN05192576_2027</name>
</gene>
<feature type="transmembrane region" description="Helical" evidence="1">
    <location>
        <begin position="27"/>
        <end position="44"/>
    </location>
</feature>
<dbReference type="Pfam" id="PF19608">
    <property type="entry name" value="DUF6113"/>
    <property type="match status" value="1"/>
</dbReference>
<keyword evidence="1" id="KW-0472">Membrane</keyword>
<keyword evidence="1" id="KW-0812">Transmembrane</keyword>
<evidence type="ECO:0000313" key="2">
    <source>
        <dbReference type="EMBL" id="SDN32426.1"/>
    </source>
</evidence>
<dbReference type="AlphaFoldDB" id="A0A1H0AHZ7"/>
<name>A0A1H0AHZ7_9ACTN</name>